<sequence length="171" mass="19129">MWCKHLASGSHGTVKPRLFVNVVLLPSLKTSDLASLDTSPCWNPVVVTTLYGWHVSSSAKSSAVHARPQQHRGPRWPRPRLSQGQQEYPPRVSCVFPGRGILASPRPLVRQGFAYSLDRAGVARLKADKKTRMRLAGSLPILRHNDCTGFQFPLQVEDLSFTPHHSHQRPR</sequence>
<dbReference type="EMBL" id="JARKIF010000005">
    <property type="protein sequence ID" value="KAJ7639579.1"/>
    <property type="molecule type" value="Genomic_DNA"/>
</dbReference>
<comment type="caution">
    <text evidence="2">The sequence shown here is derived from an EMBL/GenBank/DDBJ whole genome shotgun (WGS) entry which is preliminary data.</text>
</comment>
<evidence type="ECO:0000256" key="1">
    <source>
        <dbReference type="SAM" id="MobiDB-lite"/>
    </source>
</evidence>
<dbReference type="Proteomes" id="UP001221142">
    <property type="component" value="Unassembled WGS sequence"/>
</dbReference>
<feature type="region of interest" description="Disordered" evidence="1">
    <location>
        <begin position="62"/>
        <end position="88"/>
    </location>
</feature>
<gene>
    <name evidence="2" type="ORF">FB45DRAFT_429012</name>
</gene>
<evidence type="ECO:0000313" key="2">
    <source>
        <dbReference type="EMBL" id="KAJ7639579.1"/>
    </source>
</evidence>
<reference evidence="2" key="1">
    <citation type="submission" date="2023-03" db="EMBL/GenBank/DDBJ databases">
        <title>Massive genome expansion in bonnet fungi (Mycena s.s.) driven by repeated elements and novel gene families across ecological guilds.</title>
        <authorList>
            <consortium name="Lawrence Berkeley National Laboratory"/>
            <person name="Harder C.B."/>
            <person name="Miyauchi S."/>
            <person name="Viragh M."/>
            <person name="Kuo A."/>
            <person name="Thoen E."/>
            <person name="Andreopoulos B."/>
            <person name="Lu D."/>
            <person name="Skrede I."/>
            <person name="Drula E."/>
            <person name="Henrissat B."/>
            <person name="Morin E."/>
            <person name="Kohler A."/>
            <person name="Barry K."/>
            <person name="LaButti K."/>
            <person name="Morin E."/>
            <person name="Salamov A."/>
            <person name="Lipzen A."/>
            <person name="Mereny Z."/>
            <person name="Hegedus B."/>
            <person name="Baldrian P."/>
            <person name="Stursova M."/>
            <person name="Weitz H."/>
            <person name="Taylor A."/>
            <person name="Grigoriev I.V."/>
            <person name="Nagy L.G."/>
            <person name="Martin F."/>
            <person name="Kauserud H."/>
        </authorList>
    </citation>
    <scope>NUCLEOTIDE SEQUENCE</scope>
    <source>
        <strain evidence="2">9284</strain>
    </source>
</reference>
<accession>A0AAD7C646</accession>
<evidence type="ECO:0000313" key="3">
    <source>
        <dbReference type="Proteomes" id="UP001221142"/>
    </source>
</evidence>
<keyword evidence="3" id="KW-1185">Reference proteome</keyword>
<proteinExistence type="predicted"/>
<name>A0AAD7C646_9AGAR</name>
<organism evidence="2 3">
    <name type="scientific">Roridomyces roridus</name>
    <dbReference type="NCBI Taxonomy" id="1738132"/>
    <lineage>
        <taxon>Eukaryota</taxon>
        <taxon>Fungi</taxon>
        <taxon>Dikarya</taxon>
        <taxon>Basidiomycota</taxon>
        <taxon>Agaricomycotina</taxon>
        <taxon>Agaricomycetes</taxon>
        <taxon>Agaricomycetidae</taxon>
        <taxon>Agaricales</taxon>
        <taxon>Marasmiineae</taxon>
        <taxon>Mycenaceae</taxon>
        <taxon>Roridomyces</taxon>
    </lineage>
</organism>
<feature type="compositionally biased region" description="Basic residues" evidence="1">
    <location>
        <begin position="68"/>
        <end position="78"/>
    </location>
</feature>
<protein>
    <submittedName>
        <fullName evidence="2">Uncharacterized protein</fullName>
    </submittedName>
</protein>
<dbReference type="AlphaFoldDB" id="A0AAD7C646"/>